<feature type="transmembrane region" description="Helical" evidence="2">
    <location>
        <begin position="27"/>
        <end position="46"/>
    </location>
</feature>
<sequence>MKRTKQGILGIFDRFSKKVTKAAGSPYAFVSAFIIIIIWALSGPLFNFSDTWQLVINTGTTIITFLMVFIIQQSQNKDTIALQIKLNELIASSDKASNRLIDIEDLTEEELEKAKQFYIKLADLAEKEDDAFISHSIEEANQIHKEKSQKQDLKKNNKKTAAVKKQQSPTL</sequence>
<protein>
    <submittedName>
        <fullName evidence="3">Low affinity iron permease family protein</fullName>
    </submittedName>
</protein>
<reference evidence="4" key="1">
    <citation type="journal article" date="2019" name="Int. J. Syst. Evol. Microbiol.">
        <title>The Global Catalogue of Microorganisms (GCM) 10K type strain sequencing project: providing services to taxonomists for standard genome sequencing and annotation.</title>
        <authorList>
            <consortium name="The Broad Institute Genomics Platform"/>
            <consortium name="The Broad Institute Genome Sequencing Center for Infectious Disease"/>
            <person name="Wu L."/>
            <person name="Ma J."/>
        </authorList>
    </citation>
    <scope>NUCLEOTIDE SEQUENCE [LARGE SCALE GENOMIC DNA]</scope>
    <source>
        <strain evidence="4">KCTC 52344</strain>
    </source>
</reference>
<organism evidence="3 4">
    <name type="scientific">Emticicia soli</name>
    <dbReference type="NCBI Taxonomy" id="2027878"/>
    <lineage>
        <taxon>Bacteria</taxon>
        <taxon>Pseudomonadati</taxon>
        <taxon>Bacteroidota</taxon>
        <taxon>Cytophagia</taxon>
        <taxon>Cytophagales</taxon>
        <taxon>Leadbetterellaceae</taxon>
        <taxon>Emticicia</taxon>
    </lineage>
</organism>
<dbReference type="InterPro" id="IPR007251">
    <property type="entry name" value="Iron_permease_Fet4"/>
</dbReference>
<name>A0ABW5J2X9_9BACT</name>
<comment type="caution">
    <text evidence="3">The sequence shown here is derived from an EMBL/GenBank/DDBJ whole genome shotgun (WGS) entry which is preliminary data.</text>
</comment>
<dbReference type="RefSeq" id="WP_340238511.1">
    <property type="nucleotide sequence ID" value="NZ_JBBEWC010000009.1"/>
</dbReference>
<evidence type="ECO:0000313" key="4">
    <source>
        <dbReference type="Proteomes" id="UP001597510"/>
    </source>
</evidence>
<keyword evidence="2" id="KW-1133">Transmembrane helix</keyword>
<feature type="transmembrane region" description="Helical" evidence="2">
    <location>
        <begin position="52"/>
        <end position="71"/>
    </location>
</feature>
<proteinExistence type="predicted"/>
<dbReference type="Proteomes" id="UP001597510">
    <property type="component" value="Unassembled WGS sequence"/>
</dbReference>
<feature type="compositionally biased region" description="Basic and acidic residues" evidence="1">
    <location>
        <begin position="143"/>
        <end position="155"/>
    </location>
</feature>
<evidence type="ECO:0000313" key="3">
    <source>
        <dbReference type="EMBL" id="MFD2519498.1"/>
    </source>
</evidence>
<gene>
    <name evidence="3" type="ORF">ACFSR2_01300</name>
</gene>
<evidence type="ECO:0000256" key="1">
    <source>
        <dbReference type="SAM" id="MobiDB-lite"/>
    </source>
</evidence>
<accession>A0ABW5J2X9</accession>
<keyword evidence="4" id="KW-1185">Reference proteome</keyword>
<feature type="region of interest" description="Disordered" evidence="1">
    <location>
        <begin position="143"/>
        <end position="171"/>
    </location>
</feature>
<keyword evidence="2" id="KW-0812">Transmembrane</keyword>
<dbReference type="EMBL" id="JBHULC010000001">
    <property type="protein sequence ID" value="MFD2519498.1"/>
    <property type="molecule type" value="Genomic_DNA"/>
</dbReference>
<dbReference type="Pfam" id="PF04120">
    <property type="entry name" value="Iron_permease"/>
    <property type="match status" value="1"/>
</dbReference>
<keyword evidence="2" id="KW-0472">Membrane</keyword>
<evidence type="ECO:0000256" key="2">
    <source>
        <dbReference type="SAM" id="Phobius"/>
    </source>
</evidence>